<evidence type="ECO:0000256" key="1">
    <source>
        <dbReference type="ARBA" id="ARBA00004167"/>
    </source>
</evidence>
<proteinExistence type="predicted"/>
<accession>A0ABY7TBZ5</accession>
<evidence type="ECO:0000313" key="8">
    <source>
        <dbReference type="Proteomes" id="UP001216139"/>
    </source>
</evidence>
<dbReference type="RefSeq" id="WP_273631003.1">
    <property type="nucleotide sequence ID" value="NZ_CP117167.1"/>
</dbReference>
<keyword evidence="5" id="KW-1133">Transmembrane helix</keyword>
<evidence type="ECO:0000256" key="6">
    <source>
        <dbReference type="ARBA" id="ARBA00023136"/>
    </source>
</evidence>
<name>A0ABY7TBZ5_9SPHI</name>
<comment type="subcellular location">
    <subcellularLocation>
        <location evidence="1">Membrane</location>
        <topology evidence="1">Single-pass membrane protein</topology>
    </subcellularLocation>
</comment>
<reference evidence="7 8" key="1">
    <citation type="submission" date="2023-02" db="EMBL/GenBank/DDBJ databases">
        <title>Genome sequence of Mucilaginibacter jinjuensis strain KACC 16571.</title>
        <authorList>
            <person name="Kim S."/>
            <person name="Heo J."/>
            <person name="Kwon S.-W."/>
        </authorList>
    </citation>
    <scope>NUCLEOTIDE SEQUENCE [LARGE SCALE GENOMIC DNA]</scope>
    <source>
        <strain evidence="7 8">KACC 16571</strain>
    </source>
</reference>
<protein>
    <submittedName>
        <fullName evidence="7">Glycosyltransferase family 92 protein</fullName>
        <ecNumber evidence="7">2.4.-.-</ecNumber>
    </submittedName>
</protein>
<dbReference type="Pfam" id="PF01697">
    <property type="entry name" value="Glyco_transf_92"/>
    <property type="match status" value="1"/>
</dbReference>
<evidence type="ECO:0000256" key="4">
    <source>
        <dbReference type="ARBA" id="ARBA00022692"/>
    </source>
</evidence>
<dbReference type="PANTHER" id="PTHR21461:SF69">
    <property type="entry name" value="GLYCOSYLTRANSFERASE FAMILY 92 PROTEIN"/>
    <property type="match status" value="1"/>
</dbReference>
<dbReference type="GO" id="GO:0016757">
    <property type="term" value="F:glycosyltransferase activity"/>
    <property type="evidence" value="ECO:0007669"/>
    <property type="project" value="UniProtKB-KW"/>
</dbReference>
<keyword evidence="3 7" id="KW-0808">Transferase</keyword>
<dbReference type="SUPFAM" id="SSF53448">
    <property type="entry name" value="Nucleotide-diphospho-sugar transferases"/>
    <property type="match status" value="1"/>
</dbReference>
<gene>
    <name evidence="7" type="ORF">PQO05_02195</name>
</gene>
<sequence>MAFKTLRNWVYSAAFWRGKSYYLSIGCIVKDEDEYLEEWINYHLKIGVQHFFIYDNQSTKPVKQLMKELNLSQYVTVVPIAGEVKQLVAYTNCIKRFRIISRWIAFIDVDEFIVPKLTHGNLPALLKEYEAYGGLAINWQMFGSAGHVKRTGKPVVESFLQRAEKDFHINRHVKSIVQPVHVKSVHDPHSFIYRAPYYAVNENFNRVVDAFSDPSVDKVQINHYYCKSFDQFQDKMKRGYSDRKVERTIDRFYYHDTDTNEVEDISALEIARS</sequence>
<keyword evidence="8" id="KW-1185">Reference proteome</keyword>
<evidence type="ECO:0000256" key="5">
    <source>
        <dbReference type="ARBA" id="ARBA00022989"/>
    </source>
</evidence>
<evidence type="ECO:0000256" key="2">
    <source>
        <dbReference type="ARBA" id="ARBA00022676"/>
    </source>
</evidence>
<dbReference type="PANTHER" id="PTHR21461">
    <property type="entry name" value="GLYCOSYLTRANSFERASE FAMILY 92 PROTEIN"/>
    <property type="match status" value="1"/>
</dbReference>
<keyword evidence="6" id="KW-0472">Membrane</keyword>
<dbReference type="EC" id="2.4.-.-" evidence="7"/>
<evidence type="ECO:0000313" key="7">
    <source>
        <dbReference type="EMBL" id="WCT12742.1"/>
    </source>
</evidence>
<keyword evidence="2 7" id="KW-0328">Glycosyltransferase</keyword>
<evidence type="ECO:0000256" key="3">
    <source>
        <dbReference type="ARBA" id="ARBA00022679"/>
    </source>
</evidence>
<dbReference type="Proteomes" id="UP001216139">
    <property type="component" value="Chromosome"/>
</dbReference>
<keyword evidence="4" id="KW-0812">Transmembrane</keyword>
<dbReference type="EMBL" id="CP117167">
    <property type="protein sequence ID" value="WCT12742.1"/>
    <property type="molecule type" value="Genomic_DNA"/>
</dbReference>
<dbReference type="InterPro" id="IPR029044">
    <property type="entry name" value="Nucleotide-diphossugar_trans"/>
</dbReference>
<dbReference type="InterPro" id="IPR008166">
    <property type="entry name" value="Glyco_transf_92"/>
</dbReference>
<organism evidence="7 8">
    <name type="scientific">Mucilaginibacter jinjuensis</name>
    <dbReference type="NCBI Taxonomy" id="1176721"/>
    <lineage>
        <taxon>Bacteria</taxon>
        <taxon>Pseudomonadati</taxon>
        <taxon>Bacteroidota</taxon>
        <taxon>Sphingobacteriia</taxon>
        <taxon>Sphingobacteriales</taxon>
        <taxon>Sphingobacteriaceae</taxon>
        <taxon>Mucilaginibacter</taxon>
    </lineage>
</organism>